<keyword evidence="1" id="KW-0812">Transmembrane</keyword>
<feature type="transmembrane region" description="Helical" evidence="1">
    <location>
        <begin position="17"/>
        <end position="39"/>
    </location>
</feature>
<accession>A0A917UEC6</accession>
<keyword evidence="1" id="KW-0472">Membrane</keyword>
<name>A0A917UEC6_9ACTN</name>
<comment type="caution">
    <text evidence="2">The sequence shown here is derived from an EMBL/GenBank/DDBJ whole genome shotgun (WGS) entry which is preliminary data.</text>
</comment>
<organism evidence="2 3">
    <name type="scientific">Dactylosporangium sucinum</name>
    <dbReference type="NCBI Taxonomy" id="1424081"/>
    <lineage>
        <taxon>Bacteria</taxon>
        <taxon>Bacillati</taxon>
        <taxon>Actinomycetota</taxon>
        <taxon>Actinomycetes</taxon>
        <taxon>Micromonosporales</taxon>
        <taxon>Micromonosporaceae</taxon>
        <taxon>Dactylosporangium</taxon>
    </lineage>
</organism>
<feature type="transmembrane region" description="Helical" evidence="1">
    <location>
        <begin position="128"/>
        <end position="151"/>
    </location>
</feature>
<dbReference type="RefSeq" id="WP_190257761.1">
    <property type="nucleotide sequence ID" value="NZ_BMPI01000109.1"/>
</dbReference>
<evidence type="ECO:0000256" key="1">
    <source>
        <dbReference type="SAM" id="Phobius"/>
    </source>
</evidence>
<reference evidence="2" key="2">
    <citation type="submission" date="2020-09" db="EMBL/GenBank/DDBJ databases">
        <authorList>
            <person name="Sun Q."/>
            <person name="Ohkuma M."/>
        </authorList>
    </citation>
    <scope>NUCLEOTIDE SEQUENCE</scope>
    <source>
        <strain evidence="2">JCM 19831</strain>
    </source>
</reference>
<evidence type="ECO:0000313" key="2">
    <source>
        <dbReference type="EMBL" id="GGM87072.1"/>
    </source>
</evidence>
<keyword evidence="3" id="KW-1185">Reference proteome</keyword>
<reference evidence="2" key="1">
    <citation type="journal article" date="2014" name="Int. J. Syst. Evol. Microbiol.">
        <title>Complete genome sequence of Corynebacterium casei LMG S-19264T (=DSM 44701T), isolated from a smear-ripened cheese.</title>
        <authorList>
            <consortium name="US DOE Joint Genome Institute (JGI-PGF)"/>
            <person name="Walter F."/>
            <person name="Albersmeier A."/>
            <person name="Kalinowski J."/>
            <person name="Ruckert C."/>
        </authorList>
    </citation>
    <scope>NUCLEOTIDE SEQUENCE</scope>
    <source>
        <strain evidence="2">JCM 19831</strain>
    </source>
</reference>
<dbReference type="Proteomes" id="UP000642070">
    <property type="component" value="Unassembled WGS sequence"/>
</dbReference>
<evidence type="ECO:0000313" key="3">
    <source>
        <dbReference type="Proteomes" id="UP000642070"/>
    </source>
</evidence>
<dbReference type="AlphaFoldDB" id="A0A917UEC6"/>
<feature type="transmembrane region" description="Helical" evidence="1">
    <location>
        <begin position="99"/>
        <end position="122"/>
    </location>
</feature>
<dbReference type="EMBL" id="BMPI01000109">
    <property type="protein sequence ID" value="GGM87072.1"/>
    <property type="molecule type" value="Genomic_DNA"/>
</dbReference>
<proteinExistence type="predicted"/>
<gene>
    <name evidence="2" type="ORF">GCM10007977_106260</name>
</gene>
<keyword evidence="1" id="KW-1133">Transmembrane helix</keyword>
<feature type="transmembrane region" description="Helical" evidence="1">
    <location>
        <begin position="67"/>
        <end position="87"/>
    </location>
</feature>
<protein>
    <submittedName>
        <fullName evidence="2">Uncharacterized protein</fullName>
    </submittedName>
</protein>
<sequence length="159" mass="16702">MTTRGDSSRPGYGLKTLWWAVPAAVGLVVAVAVATWWLVGDQSTVPASANPDHVLMPFAIGPRAERAAGIASTVLTVIALALLVLATRRRNVDPRWWRVLVPLLAVGLIVGSGWRVVTAGVIGANIGAAVVVTLGGPVVVALLLWALAYAIRLLRKRST</sequence>